<sequence length="84" mass="9978">MDISKNLKEMKQVTFKYGETKYALGRAFAHNEMLNALATYMDTYLLNEREVEALEEFQRIIRDDLEIEESNVQTLMNELDELLR</sequence>
<dbReference type="RefSeq" id="WP_107640319.1">
    <property type="nucleotide sequence ID" value="NZ_PZHX01000015.1"/>
</dbReference>
<organism evidence="1 2">
    <name type="scientific">Staphylococcus hominis</name>
    <dbReference type="NCBI Taxonomy" id="1290"/>
    <lineage>
        <taxon>Bacteria</taxon>
        <taxon>Bacillati</taxon>
        <taxon>Bacillota</taxon>
        <taxon>Bacilli</taxon>
        <taxon>Bacillales</taxon>
        <taxon>Staphylococcaceae</taxon>
        <taxon>Staphylococcus</taxon>
    </lineage>
</organism>
<name>A0A974KWX3_STAHO</name>
<dbReference type="Proteomes" id="UP000241540">
    <property type="component" value="Unassembled WGS sequence"/>
</dbReference>
<dbReference type="AlphaFoldDB" id="A0A974KWX3"/>
<reference evidence="1 2" key="1">
    <citation type="journal article" date="2016" name="Front. Microbiol.">
        <title>Comprehensive Phylogenetic Analysis of Bovine Non-aureus Staphylococci Species Based on Whole-Genome Sequencing.</title>
        <authorList>
            <person name="Naushad S."/>
            <person name="Barkema H.W."/>
            <person name="Luby C."/>
            <person name="Condas L.A."/>
            <person name="Nobrega D.B."/>
            <person name="Carson D.A."/>
            <person name="De Buck J."/>
        </authorList>
    </citation>
    <scope>NUCLEOTIDE SEQUENCE [LARGE SCALE GENOMIC DNA]</scope>
    <source>
        <strain evidence="1 2">SNUC 5336</strain>
    </source>
</reference>
<evidence type="ECO:0000313" key="2">
    <source>
        <dbReference type="Proteomes" id="UP000241540"/>
    </source>
</evidence>
<accession>A0A974KWX3</accession>
<dbReference type="EMBL" id="PZHX01000015">
    <property type="protein sequence ID" value="PTK30280.1"/>
    <property type="molecule type" value="Genomic_DNA"/>
</dbReference>
<proteinExistence type="predicted"/>
<comment type="caution">
    <text evidence="1">The sequence shown here is derived from an EMBL/GenBank/DDBJ whole genome shotgun (WGS) entry which is preliminary data.</text>
</comment>
<protein>
    <submittedName>
        <fullName evidence="1">Uncharacterized protein</fullName>
    </submittedName>
</protein>
<evidence type="ECO:0000313" key="1">
    <source>
        <dbReference type="EMBL" id="PTK30280.1"/>
    </source>
</evidence>
<gene>
    <name evidence="1" type="ORF">BUZ51_08190</name>
</gene>